<organism evidence="9 10">
    <name type="scientific">Larinioides sclopetarius</name>
    <dbReference type="NCBI Taxonomy" id="280406"/>
    <lineage>
        <taxon>Eukaryota</taxon>
        <taxon>Metazoa</taxon>
        <taxon>Ecdysozoa</taxon>
        <taxon>Arthropoda</taxon>
        <taxon>Chelicerata</taxon>
        <taxon>Arachnida</taxon>
        <taxon>Araneae</taxon>
        <taxon>Araneomorphae</taxon>
        <taxon>Entelegynae</taxon>
        <taxon>Araneoidea</taxon>
        <taxon>Araneidae</taxon>
        <taxon>Larinioides</taxon>
    </lineage>
</organism>
<dbReference type="PANTHER" id="PTHR19325:SF575">
    <property type="entry name" value="LOCOMOTION-RELATED PROTEIN HIKARU GENKI"/>
    <property type="match status" value="1"/>
</dbReference>
<dbReference type="InterPro" id="IPR050350">
    <property type="entry name" value="Compl-Cell_Adhes-Reg"/>
</dbReference>
<comment type="caution">
    <text evidence="5">Lacks conserved residue(s) required for the propagation of feature annotation.</text>
</comment>
<evidence type="ECO:0000313" key="9">
    <source>
        <dbReference type="EMBL" id="CAL1294933.1"/>
    </source>
</evidence>
<feature type="region of interest" description="Disordered" evidence="6">
    <location>
        <begin position="329"/>
        <end position="377"/>
    </location>
</feature>
<feature type="compositionally biased region" description="Polar residues" evidence="6">
    <location>
        <begin position="362"/>
        <end position="371"/>
    </location>
</feature>
<proteinExistence type="predicted"/>
<protein>
    <recommendedName>
        <fullName evidence="8">Sushi domain-containing protein</fullName>
    </recommendedName>
</protein>
<reference evidence="9 10" key="1">
    <citation type="submission" date="2024-04" db="EMBL/GenBank/DDBJ databases">
        <authorList>
            <person name="Rising A."/>
            <person name="Reimegard J."/>
            <person name="Sonavane S."/>
            <person name="Akerstrom W."/>
            <person name="Nylinder S."/>
            <person name="Hedman E."/>
            <person name="Kallberg Y."/>
        </authorList>
    </citation>
    <scope>NUCLEOTIDE SEQUENCE [LARGE SCALE GENOMIC DNA]</scope>
</reference>
<dbReference type="Pfam" id="PF00084">
    <property type="entry name" value="Sushi"/>
    <property type="match status" value="3"/>
</dbReference>
<dbReference type="InterPro" id="IPR000436">
    <property type="entry name" value="Sushi_SCR_CCP_dom"/>
</dbReference>
<feature type="domain" description="Sushi" evidence="8">
    <location>
        <begin position="95"/>
        <end position="164"/>
    </location>
</feature>
<evidence type="ECO:0000256" key="3">
    <source>
        <dbReference type="ARBA" id="ARBA00023157"/>
    </source>
</evidence>
<feature type="signal peptide" evidence="7">
    <location>
        <begin position="1"/>
        <end position="26"/>
    </location>
</feature>
<feature type="disulfide bond" evidence="5">
    <location>
        <begin position="298"/>
        <end position="325"/>
    </location>
</feature>
<dbReference type="PROSITE" id="PS50923">
    <property type="entry name" value="SUSHI"/>
    <property type="match status" value="3"/>
</dbReference>
<keyword evidence="4" id="KW-0325">Glycoprotein</keyword>
<keyword evidence="7" id="KW-0732">Signal</keyword>
<dbReference type="EMBL" id="CAXIEN010000357">
    <property type="protein sequence ID" value="CAL1294933.1"/>
    <property type="molecule type" value="Genomic_DNA"/>
</dbReference>
<dbReference type="InterPro" id="IPR035976">
    <property type="entry name" value="Sushi/SCR/CCP_sf"/>
</dbReference>
<dbReference type="Proteomes" id="UP001497382">
    <property type="component" value="Unassembled WGS sequence"/>
</dbReference>
<comment type="caution">
    <text evidence="9">The sequence shown here is derived from an EMBL/GenBank/DDBJ whole genome shotgun (WGS) entry which is preliminary data.</text>
</comment>
<feature type="disulfide bond" evidence="5">
    <location>
        <begin position="215"/>
        <end position="242"/>
    </location>
</feature>
<evidence type="ECO:0000256" key="4">
    <source>
        <dbReference type="ARBA" id="ARBA00023180"/>
    </source>
</evidence>
<evidence type="ECO:0000313" key="10">
    <source>
        <dbReference type="Proteomes" id="UP001497382"/>
    </source>
</evidence>
<dbReference type="CDD" id="cd00033">
    <property type="entry name" value="CCP"/>
    <property type="match status" value="3"/>
</dbReference>
<evidence type="ECO:0000256" key="1">
    <source>
        <dbReference type="ARBA" id="ARBA00022659"/>
    </source>
</evidence>
<name>A0AAV2BHX4_9ARAC</name>
<feature type="chain" id="PRO_5043898134" description="Sushi domain-containing protein" evidence="7">
    <location>
        <begin position="27"/>
        <end position="394"/>
    </location>
</feature>
<dbReference type="AlphaFoldDB" id="A0AAV2BHX4"/>
<evidence type="ECO:0000256" key="7">
    <source>
        <dbReference type="SAM" id="SignalP"/>
    </source>
</evidence>
<gene>
    <name evidence="9" type="ORF">LARSCL_LOCUS19001</name>
</gene>
<evidence type="ECO:0000256" key="6">
    <source>
        <dbReference type="SAM" id="MobiDB-lite"/>
    </source>
</evidence>
<dbReference type="SUPFAM" id="SSF57535">
    <property type="entry name" value="Complement control module/SCR domain"/>
    <property type="match status" value="3"/>
</dbReference>
<dbReference type="PANTHER" id="PTHR19325">
    <property type="entry name" value="COMPLEMENT COMPONENT-RELATED SUSHI DOMAIN-CONTAINING"/>
    <property type="match status" value="1"/>
</dbReference>
<keyword evidence="3 5" id="KW-1015">Disulfide bond</keyword>
<keyword evidence="1 5" id="KW-0768">Sushi</keyword>
<feature type="domain" description="Sushi" evidence="8">
    <location>
        <begin position="274"/>
        <end position="327"/>
    </location>
</feature>
<feature type="region of interest" description="Disordered" evidence="6">
    <location>
        <begin position="90"/>
        <end position="120"/>
    </location>
</feature>
<feature type="domain" description="Sushi" evidence="8">
    <location>
        <begin position="177"/>
        <end position="244"/>
    </location>
</feature>
<keyword evidence="2" id="KW-0677">Repeat</keyword>
<evidence type="ECO:0000256" key="2">
    <source>
        <dbReference type="ARBA" id="ARBA00022737"/>
    </source>
</evidence>
<keyword evidence="10" id="KW-1185">Reference proteome</keyword>
<dbReference type="PROSITE" id="PS51257">
    <property type="entry name" value="PROKAR_LIPOPROTEIN"/>
    <property type="match status" value="1"/>
</dbReference>
<sequence>MSAFGTKLLFHFGIILAVTLVSMISASCNRPITCPCGPTRREIYYTHCLNETLEKEITCERWANCRTCEANVTYCLTCHPERSGPTCGEVKKGRKTCRDPGIPEGGSRQNEEGNDDTNTYPRVFQDGESVYFMCNEEESVLEGRPVITCTSAGTWSDSLPRCQKPGDGFPKIPALGKFCKYPRVDANGMIENLAFSNALEDRKTFPSTTRLKFNCKEGYKLEGSRAIFCLCSGEWTSDPPICLPEVSDHANPSSEHCEGRGPISNGRVVEYRDLDLQLPSYQEYGALYPVGSRLHYSCNKGYSLRGTKIIVCESSGLWSAKEPKCIEEPNLSEASTPKDPHQNFIPSDEDRRNFVPNDDNPIRNSVPNSKTFRSREERHSTGSSNSFIFKFFFF</sequence>
<dbReference type="Gene3D" id="2.10.70.10">
    <property type="entry name" value="Complement Module, domain 1"/>
    <property type="match status" value="3"/>
</dbReference>
<evidence type="ECO:0000259" key="8">
    <source>
        <dbReference type="PROSITE" id="PS50923"/>
    </source>
</evidence>
<dbReference type="SMART" id="SM00032">
    <property type="entry name" value="CCP"/>
    <property type="match status" value="3"/>
</dbReference>
<accession>A0AAV2BHX4</accession>
<evidence type="ECO:0000256" key="5">
    <source>
        <dbReference type="PROSITE-ProRule" id="PRU00302"/>
    </source>
</evidence>